<sequence length="96" mass="10766">MSTVSQQIQAKINSLSSNPEALAQVNNIIQVEDQKNQIQQEIHNFTKLCFNNCININSSNILNADLSTNENQCLTDCVGRYLDVNLQIVKTLQNSK</sequence>
<feature type="domain" description="Tim10-like" evidence="8">
    <location>
        <begin position="28"/>
        <end position="94"/>
    </location>
</feature>
<dbReference type="GO" id="GO:0005743">
    <property type="term" value="C:mitochondrial inner membrane"/>
    <property type="evidence" value="ECO:0007669"/>
    <property type="project" value="UniProtKB-SubCell"/>
</dbReference>
<evidence type="ECO:0000256" key="7">
    <source>
        <dbReference type="RuleBase" id="RU367043"/>
    </source>
</evidence>
<proteinExistence type="inferred from homology"/>
<evidence type="ECO:0000256" key="5">
    <source>
        <dbReference type="ARBA" id="ARBA00023136"/>
    </source>
</evidence>
<organism evidence="9 10">
    <name type="scientific">Hanseniaspora opuntiae</name>
    <dbReference type="NCBI Taxonomy" id="211096"/>
    <lineage>
        <taxon>Eukaryota</taxon>
        <taxon>Fungi</taxon>
        <taxon>Dikarya</taxon>
        <taxon>Ascomycota</taxon>
        <taxon>Saccharomycotina</taxon>
        <taxon>Saccharomycetes</taxon>
        <taxon>Saccharomycodales</taxon>
        <taxon>Saccharomycodaceae</taxon>
        <taxon>Hanseniaspora</taxon>
    </lineage>
</organism>
<comment type="subunit">
    <text evidence="7">Heterohexamer.</text>
</comment>
<evidence type="ECO:0000256" key="1">
    <source>
        <dbReference type="ARBA" id="ARBA00006720"/>
    </source>
</evidence>
<comment type="caution">
    <text evidence="9">The sequence shown here is derived from an EMBL/GenBank/DDBJ whole genome shotgun (WGS) entry which is preliminary data.</text>
</comment>
<dbReference type="InterPro" id="IPR004217">
    <property type="entry name" value="Tim10-like"/>
</dbReference>
<comment type="similarity">
    <text evidence="1 7">Belongs to the small Tim family.</text>
</comment>
<protein>
    <recommendedName>
        <fullName evidence="7">Mitochondrial import inner membrane translocase subunit</fullName>
    </recommendedName>
</protein>
<keyword evidence="7" id="KW-0143">Chaperone</keyword>
<dbReference type="EMBL" id="LPNL01000002">
    <property type="protein sequence ID" value="OEJ91445.1"/>
    <property type="molecule type" value="Genomic_DNA"/>
</dbReference>
<evidence type="ECO:0000313" key="10">
    <source>
        <dbReference type="Proteomes" id="UP000095605"/>
    </source>
</evidence>
<evidence type="ECO:0000256" key="2">
    <source>
        <dbReference type="ARBA" id="ARBA00022792"/>
    </source>
</evidence>
<dbReference type="Pfam" id="PF02953">
    <property type="entry name" value="zf-Tim10_DDP"/>
    <property type="match status" value="1"/>
</dbReference>
<comment type="subcellular location">
    <subcellularLocation>
        <location evidence="7">Mitochondrion inner membrane</location>
        <topology evidence="7">Peripheral membrane protein</topology>
        <orientation evidence="7">Intermembrane side</orientation>
    </subcellularLocation>
</comment>
<dbReference type="OrthoDB" id="3972636at2759"/>
<dbReference type="Gene3D" id="1.10.287.810">
    <property type="entry name" value="Mitochondrial import inner membrane translocase subunit tim13 like domains"/>
    <property type="match status" value="1"/>
</dbReference>
<dbReference type="InterPro" id="IPR035427">
    <property type="entry name" value="Tim10-like_dom_sf"/>
</dbReference>
<evidence type="ECO:0000259" key="8">
    <source>
        <dbReference type="Pfam" id="PF02953"/>
    </source>
</evidence>
<evidence type="ECO:0000256" key="3">
    <source>
        <dbReference type="ARBA" id="ARBA00022927"/>
    </source>
</evidence>
<keyword evidence="10" id="KW-1185">Reference proteome</keyword>
<dbReference type="GO" id="GO:0015031">
    <property type="term" value="P:protein transport"/>
    <property type="evidence" value="ECO:0007669"/>
    <property type="project" value="UniProtKB-KW"/>
</dbReference>
<name>A0A1E5RXH4_9ASCO</name>
<dbReference type="SUPFAM" id="SSF144122">
    <property type="entry name" value="Tim10-like"/>
    <property type="match status" value="1"/>
</dbReference>
<keyword evidence="7" id="KW-0496">Mitochondrion</keyword>
<keyword evidence="7" id="KW-0813">Transport</keyword>
<dbReference type="Proteomes" id="UP000095605">
    <property type="component" value="Unassembled WGS sequence"/>
</dbReference>
<keyword evidence="6 7" id="KW-1015">Disulfide bond</keyword>
<accession>A0A1E5RXH4</accession>
<keyword evidence="2 7" id="KW-0999">Mitochondrion inner membrane</keyword>
<reference evidence="10" key="1">
    <citation type="journal article" date="2016" name="Genome Announc.">
        <title>Genome sequences of three species of Hanseniaspora isolated from spontaneous wine fermentations.</title>
        <authorList>
            <person name="Sternes P.R."/>
            <person name="Lee D."/>
            <person name="Kutyna D.R."/>
            <person name="Borneman A.R."/>
        </authorList>
    </citation>
    <scope>NUCLEOTIDE SEQUENCE [LARGE SCALE GENOMIC DNA]</scope>
    <source>
        <strain evidence="10">AWRI3578</strain>
    </source>
</reference>
<comment type="function">
    <text evidence="7">Mitochondrial intermembrane chaperone that participates in the import and insertion of some multi-pass transmembrane proteins into the mitochondrial inner membrane. Also required for the transfer of beta-barrel precursors from the TOM complex to the sorting and assembly machinery (SAM complex) of the outer membrane. Acts as a chaperone-like protein that protects the hydrophobic precursors from aggregation and guide them through the mitochondrial intermembrane space.</text>
</comment>
<gene>
    <name evidence="9" type="ORF">AWRI3578_g491</name>
</gene>
<evidence type="ECO:0000256" key="4">
    <source>
        <dbReference type="ARBA" id="ARBA00023010"/>
    </source>
</evidence>
<comment type="domain">
    <text evidence="7">The twin CX3C motif contains 4 conserved Cys residues that form 2 disulfide bonds in the mitochondrial intermembrane space.</text>
</comment>
<keyword evidence="3 7" id="KW-0653">Protein transport</keyword>
<dbReference type="AlphaFoldDB" id="A0A1E5RXH4"/>
<evidence type="ECO:0000256" key="6">
    <source>
        <dbReference type="ARBA" id="ARBA00023157"/>
    </source>
</evidence>
<keyword evidence="4 7" id="KW-0811">Translocation</keyword>
<keyword evidence="5" id="KW-0472">Membrane</keyword>
<evidence type="ECO:0000313" key="9">
    <source>
        <dbReference type="EMBL" id="OEJ91445.1"/>
    </source>
</evidence>